<dbReference type="Proteomes" id="UP000315439">
    <property type="component" value="Unassembled WGS sequence"/>
</dbReference>
<organism evidence="2 3">
    <name type="scientific">Aliikangiella coralliicola</name>
    <dbReference type="NCBI Taxonomy" id="2592383"/>
    <lineage>
        <taxon>Bacteria</taxon>
        <taxon>Pseudomonadati</taxon>
        <taxon>Pseudomonadota</taxon>
        <taxon>Gammaproteobacteria</taxon>
        <taxon>Oceanospirillales</taxon>
        <taxon>Pleioneaceae</taxon>
        <taxon>Aliikangiella</taxon>
    </lineage>
</organism>
<proteinExistence type="predicted"/>
<name>A0A545UDN9_9GAMM</name>
<protein>
    <submittedName>
        <fullName evidence="2">DUF1631 domain-containing protein</fullName>
    </submittedName>
</protein>
<keyword evidence="1" id="KW-0175">Coiled coil</keyword>
<dbReference type="EMBL" id="VIKS01000007">
    <property type="protein sequence ID" value="TQV87582.1"/>
    <property type="molecule type" value="Genomic_DNA"/>
</dbReference>
<sequence length="714" mass="81694">MSFEVSRIMINKKQPIDKQEFIQHLFGAVSSIDEDESSLGDSGVSGVKDVATNQAIDPLINPLLQQQVINTEHDPVFPSMSILLKQQLLEQDLTLSADFFKLVKLIDKLFDNLLIDKYLKKGIKNLISQIRIPFFKLALNDKTLLTETSHPARLLLNDISKVGLLWSAQDPKTSQIKEQLEVIIQQIISTSKEQDINKVFSCAEEQFRQFSSGLVKRVEIFEKRLRESEEGKARAESTQAAAKKLLSKVTCKKDIPLFVLNIFNKAWERVIFLELLKENDGKKGNDETKVNDEEQSEALFTAKQLLVSLQPISDEEELENHKTLQSQLIDRLKRGLLKVAYPYSEADIFFEQLNDQYEAILAQAKITIKEKESQKIIRLKPIDIFDDKHSDDVIEENQSESGARATSTSMAEKKLNQWVDNVFSELPVDAQNLTTINDESIEKKTTANLETLTDLQKSPWFELMVEQHNIRVRFSSYIQLIDKYVFVDGAGTKIAEFNSSELNQLFRDKKIVALDPSPAFDKAYRLVVDEFISAHLKAEQERLEIEQREAQKIKEEQRKAEEIETIKKKLDQAEQLVKEEKDKREKEKKEKEAALKKADLELREKQPAIEISQLTEGERNHILENIANLALGTRVELELKGEIKWCRLAAKIASTGMFVFADQNGNKVMQCTEQELVEMFESGQLKLRQKTGLFDEALTTIISSMRSLKSDKNS</sequence>
<evidence type="ECO:0000313" key="3">
    <source>
        <dbReference type="Proteomes" id="UP000315439"/>
    </source>
</evidence>
<dbReference type="RefSeq" id="WP_142893760.1">
    <property type="nucleotide sequence ID" value="NZ_ML660164.1"/>
</dbReference>
<dbReference type="Pfam" id="PF07793">
    <property type="entry name" value="DUF1631"/>
    <property type="match status" value="2"/>
</dbReference>
<evidence type="ECO:0000313" key="2">
    <source>
        <dbReference type="EMBL" id="TQV87582.1"/>
    </source>
</evidence>
<reference evidence="2 3" key="1">
    <citation type="submission" date="2019-07" db="EMBL/GenBank/DDBJ databases">
        <title>Draft genome for Aliikangiella sp. M105.</title>
        <authorList>
            <person name="Wang G."/>
        </authorList>
    </citation>
    <scope>NUCLEOTIDE SEQUENCE [LARGE SCALE GENOMIC DNA]</scope>
    <source>
        <strain evidence="2 3">M105</strain>
    </source>
</reference>
<dbReference type="AlphaFoldDB" id="A0A545UDN9"/>
<feature type="coiled-coil region" evidence="1">
    <location>
        <begin position="536"/>
        <end position="604"/>
    </location>
</feature>
<gene>
    <name evidence="2" type="ORF">FLL46_11975</name>
</gene>
<evidence type="ECO:0000256" key="1">
    <source>
        <dbReference type="SAM" id="Coils"/>
    </source>
</evidence>
<accession>A0A545UDN9</accession>
<comment type="caution">
    <text evidence="2">The sequence shown here is derived from an EMBL/GenBank/DDBJ whole genome shotgun (WGS) entry which is preliminary data.</text>
</comment>
<keyword evidence="3" id="KW-1185">Reference proteome</keyword>
<dbReference type="OrthoDB" id="6188167at2"/>
<dbReference type="InterPro" id="IPR012434">
    <property type="entry name" value="DUF1631"/>
</dbReference>